<sequence length="281" mass="32501">MLNADVLQHLRQIRAVSAEQRPNPANAKPNTGNNLAYTFVCQDSAYKVDENKLDKEQRYYEEIIFQDKCIPTRSSNLHDYFNGLVWLQYPKTKAYLNQLHWHEIQGNSLKKRSPLRDRVTHFDECGIVLVTDLPDLKASLKGHDWQDVYVDKREHWFRPKHGIVPLHFGHANLEMLCKPFIGLTAKAMVINSESLLEVACSLLTHKYASESESLEKTALIDEALVAQLKKDKIFSEKGHLMPLPLLGIPGWHFEEQTSAFYRDQNYFMPHPSQRGTCDKRK</sequence>
<evidence type="ECO:0000313" key="2">
    <source>
        <dbReference type="Proteomes" id="UP001595897"/>
    </source>
</evidence>
<name>A0ABV9LTD8_9ALTE</name>
<organism evidence="1 2">
    <name type="scientific">Glaciecola siphonariae</name>
    <dbReference type="NCBI Taxonomy" id="521012"/>
    <lineage>
        <taxon>Bacteria</taxon>
        <taxon>Pseudomonadati</taxon>
        <taxon>Pseudomonadota</taxon>
        <taxon>Gammaproteobacteria</taxon>
        <taxon>Alteromonadales</taxon>
        <taxon>Alteromonadaceae</taxon>
        <taxon>Glaciecola</taxon>
    </lineage>
</organism>
<dbReference type="InterPro" id="IPR021390">
    <property type="entry name" value="DUF3025"/>
</dbReference>
<proteinExistence type="predicted"/>
<dbReference type="Pfam" id="PF11227">
    <property type="entry name" value="DUF3025"/>
    <property type="match status" value="1"/>
</dbReference>
<evidence type="ECO:0000313" key="1">
    <source>
        <dbReference type="EMBL" id="MFC4699776.1"/>
    </source>
</evidence>
<dbReference type="EMBL" id="JBHSGU010000002">
    <property type="protein sequence ID" value="MFC4699776.1"/>
    <property type="molecule type" value="Genomic_DNA"/>
</dbReference>
<accession>A0ABV9LTD8</accession>
<keyword evidence="2" id="KW-1185">Reference proteome</keyword>
<dbReference type="Proteomes" id="UP001595897">
    <property type="component" value="Unassembled WGS sequence"/>
</dbReference>
<reference evidence="2" key="1">
    <citation type="journal article" date="2019" name="Int. J. Syst. Evol. Microbiol.">
        <title>The Global Catalogue of Microorganisms (GCM) 10K type strain sequencing project: providing services to taxonomists for standard genome sequencing and annotation.</title>
        <authorList>
            <consortium name="The Broad Institute Genomics Platform"/>
            <consortium name="The Broad Institute Genome Sequencing Center for Infectious Disease"/>
            <person name="Wu L."/>
            <person name="Ma J."/>
        </authorList>
    </citation>
    <scope>NUCLEOTIDE SEQUENCE [LARGE SCALE GENOMIC DNA]</scope>
    <source>
        <strain evidence="2">KACC 12507</strain>
    </source>
</reference>
<comment type="caution">
    <text evidence="1">The sequence shown here is derived from an EMBL/GenBank/DDBJ whole genome shotgun (WGS) entry which is preliminary data.</text>
</comment>
<gene>
    <name evidence="1" type="ORF">ACFO4O_06360</name>
</gene>
<protein>
    <submittedName>
        <fullName evidence="1">DUF3025 domain-containing protein</fullName>
    </submittedName>
</protein>